<dbReference type="AlphaFoldDB" id="A0A7Y6NMM0"/>
<dbReference type="PANTHER" id="PTHR37299">
    <property type="entry name" value="TRANSCRIPTIONAL REGULATOR-RELATED"/>
    <property type="match status" value="1"/>
</dbReference>
<protein>
    <submittedName>
        <fullName evidence="4">Response regulator transcription factor</fullName>
    </submittedName>
</protein>
<dbReference type="InterPro" id="IPR011006">
    <property type="entry name" value="CheY-like_superfamily"/>
</dbReference>
<organism evidence="4 5">
    <name type="scientific">Piscinibacter koreensis</name>
    <dbReference type="NCBI Taxonomy" id="2742824"/>
    <lineage>
        <taxon>Bacteria</taxon>
        <taxon>Pseudomonadati</taxon>
        <taxon>Pseudomonadota</taxon>
        <taxon>Betaproteobacteria</taxon>
        <taxon>Burkholderiales</taxon>
        <taxon>Sphaerotilaceae</taxon>
        <taxon>Piscinibacter</taxon>
    </lineage>
</organism>
<keyword evidence="5" id="KW-1185">Reference proteome</keyword>
<dbReference type="Gene3D" id="3.40.50.2300">
    <property type="match status" value="1"/>
</dbReference>
<feature type="domain" description="HTH LytTR-type" evidence="3">
    <location>
        <begin position="152"/>
        <end position="264"/>
    </location>
</feature>
<name>A0A7Y6NMM0_9BURK</name>
<comment type="caution">
    <text evidence="4">The sequence shown here is derived from an EMBL/GenBank/DDBJ whole genome shotgun (WGS) entry which is preliminary data.</text>
</comment>
<dbReference type="EMBL" id="JABWMJ010000003">
    <property type="protein sequence ID" value="NUZ05965.1"/>
    <property type="molecule type" value="Genomic_DNA"/>
</dbReference>
<dbReference type="GO" id="GO:0000156">
    <property type="term" value="F:phosphorelay response regulator activity"/>
    <property type="evidence" value="ECO:0007669"/>
    <property type="project" value="InterPro"/>
</dbReference>
<dbReference type="Pfam" id="PF04397">
    <property type="entry name" value="LytTR"/>
    <property type="match status" value="1"/>
</dbReference>
<accession>A0A7Y6NMM0</accession>
<feature type="modified residue" description="4-aspartylphosphate" evidence="1">
    <location>
        <position position="66"/>
    </location>
</feature>
<dbReference type="InterPro" id="IPR046947">
    <property type="entry name" value="LytR-like"/>
</dbReference>
<reference evidence="4 5" key="1">
    <citation type="submission" date="2020-06" db="EMBL/GenBank/DDBJ databases">
        <title>Schlegella sp. ID0723 isolated from air conditioner.</title>
        <authorList>
            <person name="Kim D.Y."/>
            <person name="Kim D.-U."/>
        </authorList>
    </citation>
    <scope>NUCLEOTIDE SEQUENCE [LARGE SCALE GENOMIC DNA]</scope>
    <source>
        <strain evidence="4 5">ID0723</strain>
    </source>
</reference>
<evidence type="ECO:0000259" key="3">
    <source>
        <dbReference type="PROSITE" id="PS50930"/>
    </source>
</evidence>
<dbReference type="PANTHER" id="PTHR37299:SF1">
    <property type="entry name" value="STAGE 0 SPORULATION PROTEIN A HOMOLOG"/>
    <property type="match status" value="1"/>
</dbReference>
<gene>
    <name evidence="4" type="ORF">HQN59_09325</name>
</gene>
<dbReference type="SMART" id="SM00850">
    <property type="entry name" value="LytTR"/>
    <property type="match status" value="1"/>
</dbReference>
<feature type="domain" description="Response regulatory" evidence="2">
    <location>
        <begin position="13"/>
        <end position="129"/>
    </location>
</feature>
<dbReference type="SUPFAM" id="SSF52172">
    <property type="entry name" value="CheY-like"/>
    <property type="match status" value="1"/>
</dbReference>
<evidence type="ECO:0000313" key="4">
    <source>
        <dbReference type="EMBL" id="NUZ05965.1"/>
    </source>
</evidence>
<dbReference type="Proteomes" id="UP000529637">
    <property type="component" value="Unassembled WGS sequence"/>
</dbReference>
<evidence type="ECO:0000259" key="2">
    <source>
        <dbReference type="PROSITE" id="PS50110"/>
    </source>
</evidence>
<dbReference type="GO" id="GO:0003677">
    <property type="term" value="F:DNA binding"/>
    <property type="evidence" value="ECO:0007669"/>
    <property type="project" value="InterPro"/>
</dbReference>
<dbReference type="Pfam" id="PF00072">
    <property type="entry name" value="Response_reg"/>
    <property type="match status" value="1"/>
</dbReference>
<dbReference type="Gene3D" id="2.40.50.1020">
    <property type="entry name" value="LytTr DNA-binding domain"/>
    <property type="match status" value="1"/>
</dbReference>
<proteinExistence type="predicted"/>
<dbReference type="RefSeq" id="WP_176068389.1">
    <property type="nucleotide sequence ID" value="NZ_JABWMJ010000003.1"/>
</dbReference>
<sequence length="267" mass="29347">MNSSNLIAPGTLRVLVVDDEELARLRLRSLIDECDDPRAAVVGEAANAAQALVWLATQRCDVMLLDIQMPGRDGTQLAAELRMRDDAPAVIFVTAHPQHALKAFDLEAVDYLTKPVKRERLNAALRRAARAIAMGSNAAAAPAAPAEDEPVIIVTDRGRIVRVPVSEVLYLKAELKYVTLRTAEHTHVLDESLAELEERLGDRFIRIHRNALVARRAVRTLERRVLPGELDEGSEAWAVAVEPVGEWLAVSRRQVAAVREALVSVIS</sequence>
<dbReference type="InterPro" id="IPR001789">
    <property type="entry name" value="Sig_transdc_resp-reg_receiver"/>
</dbReference>
<evidence type="ECO:0000313" key="5">
    <source>
        <dbReference type="Proteomes" id="UP000529637"/>
    </source>
</evidence>
<keyword evidence="1" id="KW-0597">Phosphoprotein</keyword>
<dbReference type="PROSITE" id="PS50110">
    <property type="entry name" value="RESPONSE_REGULATORY"/>
    <property type="match status" value="1"/>
</dbReference>
<dbReference type="InterPro" id="IPR007492">
    <property type="entry name" value="LytTR_DNA-bd_dom"/>
</dbReference>
<dbReference type="PROSITE" id="PS50930">
    <property type="entry name" value="HTH_LYTTR"/>
    <property type="match status" value="1"/>
</dbReference>
<dbReference type="SMART" id="SM00448">
    <property type="entry name" value="REC"/>
    <property type="match status" value="1"/>
</dbReference>
<evidence type="ECO:0000256" key="1">
    <source>
        <dbReference type="PROSITE-ProRule" id="PRU00169"/>
    </source>
</evidence>